<accession>A0A2N9YE68</accession>
<dbReference type="RefSeq" id="WP_062154345.1">
    <property type="nucleotide sequence ID" value="NZ_CP012373.2"/>
</dbReference>
<protein>
    <submittedName>
        <fullName evidence="1">PhnD/SsuA/transferrin family substrate-binding protein</fullName>
    </submittedName>
</protein>
<evidence type="ECO:0000313" key="1">
    <source>
        <dbReference type="EMBL" id="AUI68788.1"/>
    </source>
</evidence>
<dbReference type="SUPFAM" id="SSF53850">
    <property type="entry name" value="Periplasmic binding protein-like II"/>
    <property type="match status" value="1"/>
</dbReference>
<name>A0A2N9YE68_9GAMM</name>
<dbReference type="PANTHER" id="PTHR35841">
    <property type="entry name" value="PHOSPHONATES-BINDING PERIPLASMIC PROTEIN"/>
    <property type="match status" value="1"/>
</dbReference>
<dbReference type="Proteomes" id="UP000234271">
    <property type="component" value="Chromosome"/>
</dbReference>
<sequence>MLKQYTKIIIFLLSVWGIPNQVNGEQGKPRPLIFGILPFMSPITMFNRFAPLRDYLSHQTHYLFLLETAPNFAEHLSRLSQRRYDLVLTAPHIIPLAIESKDYQVIAVSRDPIIACVIVTPESPIHTLLELAQKKVAIPPETSLITMIGRDMLMNVGLIAEKTPQYINFPSHNAAYQAVLGGQVDAAIVSINTLPSTTVAEKKFREISQHKIMNSIGFLVAKDLPIELQEQLKNIVLNMEKESQGIVTLTAIKYTGFQNSQNIDFDDMQHYAKRLKELELMPNPSP</sequence>
<organism evidence="1 2">
    <name type="scientific">Beggiatoa leptomitoformis</name>
    <dbReference type="NCBI Taxonomy" id="288004"/>
    <lineage>
        <taxon>Bacteria</taxon>
        <taxon>Pseudomonadati</taxon>
        <taxon>Pseudomonadota</taxon>
        <taxon>Gammaproteobacteria</taxon>
        <taxon>Thiotrichales</taxon>
        <taxon>Thiotrichaceae</taxon>
        <taxon>Beggiatoa</taxon>
    </lineage>
</organism>
<dbReference type="Pfam" id="PF12974">
    <property type="entry name" value="Phosphonate-bd"/>
    <property type="match status" value="1"/>
</dbReference>
<evidence type="ECO:0000313" key="2">
    <source>
        <dbReference type="Proteomes" id="UP000234271"/>
    </source>
</evidence>
<dbReference type="Gene3D" id="3.40.190.10">
    <property type="entry name" value="Periplasmic binding protein-like II"/>
    <property type="match status" value="2"/>
</dbReference>
<gene>
    <name evidence="1" type="ORF">BLE401_08765</name>
</gene>
<keyword evidence="2" id="KW-1185">Reference proteome</keyword>
<proteinExistence type="predicted"/>
<dbReference type="EMBL" id="CP018889">
    <property type="protein sequence ID" value="AUI68788.1"/>
    <property type="molecule type" value="Genomic_DNA"/>
</dbReference>
<dbReference type="STRING" id="288004.AL038_15490"/>
<dbReference type="OrthoDB" id="5343002at2"/>
<dbReference type="AlphaFoldDB" id="A0A2N9YE68"/>
<dbReference type="PANTHER" id="PTHR35841:SF1">
    <property type="entry name" value="PHOSPHONATES-BINDING PERIPLASMIC PROTEIN"/>
    <property type="match status" value="1"/>
</dbReference>
<reference evidence="2" key="1">
    <citation type="submission" date="2016-12" db="EMBL/GenBank/DDBJ databases">
        <title>Complete Genome Sequence of Beggiatoa leptomitiformis D-401.</title>
        <authorList>
            <person name="Fomenkov A."/>
            <person name="Vincze T."/>
            <person name="Grabovich M."/>
            <person name="Anton B.P."/>
            <person name="Dubinina G."/>
            <person name="Orlova M."/>
            <person name="Belousova E."/>
            <person name="Roberts R.J."/>
        </authorList>
    </citation>
    <scope>NUCLEOTIDE SEQUENCE [LARGE SCALE GENOMIC DNA]</scope>
    <source>
        <strain evidence="2">D-401</strain>
    </source>
</reference>
<dbReference type="KEGG" id="blep:AL038_15490"/>